<dbReference type="EMBL" id="AB738944">
    <property type="protein sequence ID" value="BAP90291.1"/>
    <property type="molecule type" value="Genomic_DNA"/>
</dbReference>
<dbReference type="InterPro" id="IPR039428">
    <property type="entry name" value="NUOK/Mnh_C1-like"/>
</dbReference>
<keyword evidence="13 17" id="KW-0496">Mitochondrion</keyword>
<dbReference type="InterPro" id="IPR001133">
    <property type="entry name" value="NADH_UbQ_OxRdtase_chain4L/K"/>
</dbReference>
<evidence type="ECO:0000256" key="4">
    <source>
        <dbReference type="ARBA" id="ARBA00016612"/>
    </source>
</evidence>
<keyword evidence="11 17" id="KW-0520">NAD</keyword>
<evidence type="ECO:0000256" key="2">
    <source>
        <dbReference type="ARBA" id="ARBA00010519"/>
    </source>
</evidence>
<gene>
    <name evidence="18" type="primary">ND4L</name>
</gene>
<evidence type="ECO:0000256" key="11">
    <source>
        <dbReference type="ARBA" id="ARBA00023027"/>
    </source>
</evidence>
<dbReference type="Pfam" id="PF00420">
    <property type="entry name" value="Oxidored_q2"/>
    <property type="match status" value="1"/>
</dbReference>
<keyword evidence="5 17" id="KW-0813">Transport</keyword>
<name>A0A0A1H7H0_9SAUR</name>
<dbReference type="PANTHER" id="PTHR11434">
    <property type="entry name" value="NADH-UBIQUINONE OXIDOREDUCTASE SUBUNIT ND4L"/>
    <property type="match status" value="1"/>
</dbReference>
<evidence type="ECO:0000256" key="6">
    <source>
        <dbReference type="ARBA" id="ARBA00022660"/>
    </source>
</evidence>
<evidence type="ECO:0000256" key="17">
    <source>
        <dbReference type="RuleBase" id="RU004419"/>
    </source>
</evidence>
<protein>
    <recommendedName>
        <fullName evidence="4 17">NADH-ubiquinone oxidoreductase chain 4L</fullName>
        <ecNumber evidence="3 17">7.1.1.2</ecNumber>
    </recommendedName>
</protein>
<evidence type="ECO:0000256" key="12">
    <source>
        <dbReference type="ARBA" id="ARBA00023075"/>
    </source>
</evidence>
<organism evidence="18">
    <name type="scientific">Tropiocolotes steudneri</name>
    <dbReference type="NCBI Taxonomy" id="401551"/>
    <lineage>
        <taxon>Eukaryota</taxon>
        <taxon>Metazoa</taxon>
        <taxon>Chordata</taxon>
        <taxon>Craniata</taxon>
        <taxon>Vertebrata</taxon>
        <taxon>Euteleostomi</taxon>
        <taxon>Lepidosauria</taxon>
        <taxon>Squamata</taxon>
        <taxon>Bifurcata</taxon>
        <taxon>Gekkota</taxon>
        <taxon>Gekkonidae</taxon>
        <taxon>Gekkoninae</taxon>
        <taxon>Tropiocolotes</taxon>
    </lineage>
</organism>
<evidence type="ECO:0000256" key="9">
    <source>
        <dbReference type="ARBA" id="ARBA00022982"/>
    </source>
</evidence>
<evidence type="ECO:0000256" key="3">
    <source>
        <dbReference type="ARBA" id="ARBA00012944"/>
    </source>
</evidence>
<dbReference type="Gene3D" id="1.10.287.3510">
    <property type="match status" value="1"/>
</dbReference>
<keyword evidence="7 17" id="KW-0812">Transmembrane</keyword>
<keyword evidence="8 17" id="KW-1278">Translocase</keyword>
<keyword evidence="6 17" id="KW-0679">Respiratory chain</keyword>
<evidence type="ECO:0000256" key="1">
    <source>
        <dbReference type="ARBA" id="ARBA00004225"/>
    </source>
</evidence>
<dbReference type="GO" id="GO:0008137">
    <property type="term" value="F:NADH dehydrogenase (ubiquinone) activity"/>
    <property type="evidence" value="ECO:0007669"/>
    <property type="project" value="UniProtKB-EC"/>
</dbReference>
<sequence length="98" mass="10673">MTIAQFLMYTTFTLAMAGLILYRKHLISALLCLEGLMITLFFALTTISQSLFTTTTTIQPIILLTLSACEAGTGLALLVASSRTHASDHLKTMNLLMC</sequence>
<dbReference type="PANTHER" id="PTHR11434:SF0">
    <property type="entry name" value="NADH-UBIQUINONE OXIDOREDUCTASE CHAIN 4L"/>
    <property type="match status" value="1"/>
</dbReference>
<dbReference type="GO" id="GO:0042773">
    <property type="term" value="P:ATP synthesis coupled electron transport"/>
    <property type="evidence" value="ECO:0007669"/>
    <property type="project" value="UniProtKB-UniRule"/>
</dbReference>
<evidence type="ECO:0000313" key="18">
    <source>
        <dbReference type="EMBL" id="BAP90291.1"/>
    </source>
</evidence>
<comment type="catalytic activity">
    <reaction evidence="16">
        <text>a ubiquinone + NADH + 5 H(+)(in) = a ubiquinol + NAD(+) + 4 H(+)(out)</text>
        <dbReference type="Rhea" id="RHEA:29091"/>
        <dbReference type="Rhea" id="RHEA-COMP:9565"/>
        <dbReference type="Rhea" id="RHEA-COMP:9566"/>
        <dbReference type="ChEBI" id="CHEBI:15378"/>
        <dbReference type="ChEBI" id="CHEBI:16389"/>
        <dbReference type="ChEBI" id="CHEBI:17976"/>
        <dbReference type="ChEBI" id="CHEBI:57540"/>
        <dbReference type="ChEBI" id="CHEBI:57945"/>
        <dbReference type="EC" id="7.1.1.2"/>
    </reaction>
    <physiologicalReaction direction="left-to-right" evidence="16">
        <dbReference type="Rhea" id="RHEA:29092"/>
    </physiologicalReaction>
</comment>
<keyword evidence="10 17" id="KW-1133">Transmembrane helix</keyword>
<dbReference type="AlphaFoldDB" id="A0A0A1H7H0"/>
<evidence type="ECO:0000256" key="8">
    <source>
        <dbReference type="ARBA" id="ARBA00022967"/>
    </source>
</evidence>
<dbReference type="GO" id="GO:0030964">
    <property type="term" value="C:NADH dehydrogenase complex"/>
    <property type="evidence" value="ECO:0007669"/>
    <property type="project" value="TreeGrafter"/>
</dbReference>
<keyword evidence="9 17" id="KW-0249">Electron transport</keyword>
<comment type="similarity">
    <text evidence="2 17">Belongs to the complex I subunit 4L family.</text>
</comment>
<accession>A0A0A1H7H0</accession>
<geneLocation type="mitochondrion" evidence="18"/>
<keyword evidence="12 17" id="KW-0830">Ubiquinone</keyword>
<evidence type="ECO:0000256" key="7">
    <source>
        <dbReference type="ARBA" id="ARBA00022692"/>
    </source>
</evidence>
<evidence type="ECO:0000256" key="15">
    <source>
        <dbReference type="ARBA" id="ARBA00043911"/>
    </source>
</evidence>
<evidence type="ECO:0000256" key="10">
    <source>
        <dbReference type="ARBA" id="ARBA00022989"/>
    </source>
</evidence>
<dbReference type="EC" id="7.1.1.2" evidence="3 17"/>
<keyword evidence="14 17" id="KW-0472">Membrane</keyword>
<feature type="transmembrane region" description="Helical" evidence="17">
    <location>
        <begin position="58"/>
        <end position="80"/>
    </location>
</feature>
<dbReference type="GO" id="GO:0005743">
    <property type="term" value="C:mitochondrial inner membrane"/>
    <property type="evidence" value="ECO:0007669"/>
    <property type="project" value="UniProtKB-SubCell"/>
</dbReference>
<evidence type="ECO:0000256" key="16">
    <source>
        <dbReference type="ARBA" id="ARBA00048769"/>
    </source>
</evidence>
<reference evidence="18" key="1">
    <citation type="journal article" date="2014" name="BMC Genomics">
        <title>Gene rearrangements in gekkonid mitochondrial genomes with shuffling, loss, and reassignment of tRNA genes.</title>
        <authorList>
            <person name="Kumazawa Y."/>
            <person name="Miura S."/>
            <person name="Yamada C."/>
            <person name="Hashiguchi Y."/>
        </authorList>
    </citation>
    <scope>NUCLEOTIDE SEQUENCE</scope>
    <source>
        <strain evidence="18">Tste1</strain>
    </source>
</reference>
<feature type="transmembrane region" description="Helical" evidence="17">
    <location>
        <begin position="29"/>
        <end position="52"/>
    </location>
</feature>
<dbReference type="GO" id="GO:0016651">
    <property type="term" value="F:oxidoreductase activity, acting on NAD(P)H"/>
    <property type="evidence" value="ECO:0007669"/>
    <property type="project" value="InterPro"/>
</dbReference>
<comment type="function">
    <text evidence="15">Core subunit of the mitochondrial membrane respiratory chain NADH dehydrogenase (Complex I) which catalyzes electron transfer from NADH through the respiratory chain, using ubiquinone as an electron acceptor. Part of the enzyme membrane arm which is embedded in the lipid bilayer and involved in proton translocation.</text>
</comment>
<feature type="transmembrane region" description="Helical" evidence="17">
    <location>
        <begin position="6"/>
        <end position="22"/>
    </location>
</feature>
<proteinExistence type="inferred from homology"/>
<comment type="subcellular location">
    <subcellularLocation>
        <location evidence="17">Mitochondrion inner membrane</location>
        <topology evidence="17">Multi-pass membrane protein</topology>
    </subcellularLocation>
    <subcellularLocation>
        <location evidence="1">Mitochondrion membrane</location>
        <topology evidence="1">Multi-pass membrane protein</topology>
    </subcellularLocation>
</comment>
<evidence type="ECO:0000256" key="14">
    <source>
        <dbReference type="ARBA" id="ARBA00023136"/>
    </source>
</evidence>
<evidence type="ECO:0000256" key="5">
    <source>
        <dbReference type="ARBA" id="ARBA00022448"/>
    </source>
</evidence>
<evidence type="ECO:0000256" key="13">
    <source>
        <dbReference type="ARBA" id="ARBA00023128"/>
    </source>
</evidence>
<keyword evidence="17" id="KW-0999">Mitochondrion inner membrane</keyword>